<reference evidence="2 3" key="1">
    <citation type="submission" date="2024-01" db="EMBL/GenBank/DDBJ databases">
        <title>The complete chloroplast genome sequence of Lithospermum erythrorhizon: insights into the phylogenetic relationship among Boraginaceae species and the maternal lineages of purple gromwells.</title>
        <authorList>
            <person name="Okada T."/>
            <person name="Watanabe K."/>
        </authorList>
    </citation>
    <scope>NUCLEOTIDE SEQUENCE [LARGE SCALE GENOMIC DNA]</scope>
</reference>
<protein>
    <submittedName>
        <fullName evidence="2">Uncharacterized protein</fullName>
    </submittedName>
</protein>
<evidence type="ECO:0000313" key="3">
    <source>
        <dbReference type="Proteomes" id="UP001454036"/>
    </source>
</evidence>
<feature type="compositionally biased region" description="Basic and acidic residues" evidence="1">
    <location>
        <begin position="16"/>
        <end position="25"/>
    </location>
</feature>
<evidence type="ECO:0000256" key="1">
    <source>
        <dbReference type="SAM" id="MobiDB-lite"/>
    </source>
</evidence>
<gene>
    <name evidence="2" type="ORF">LIER_11501</name>
</gene>
<organism evidence="2 3">
    <name type="scientific">Lithospermum erythrorhizon</name>
    <name type="common">Purple gromwell</name>
    <name type="synonym">Lithospermum officinale var. erythrorhizon</name>
    <dbReference type="NCBI Taxonomy" id="34254"/>
    <lineage>
        <taxon>Eukaryota</taxon>
        <taxon>Viridiplantae</taxon>
        <taxon>Streptophyta</taxon>
        <taxon>Embryophyta</taxon>
        <taxon>Tracheophyta</taxon>
        <taxon>Spermatophyta</taxon>
        <taxon>Magnoliopsida</taxon>
        <taxon>eudicotyledons</taxon>
        <taxon>Gunneridae</taxon>
        <taxon>Pentapetalae</taxon>
        <taxon>asterids</taxon>
        <taxon>lamiids</taxon>
        <taxon>Boraginales</taxon>
        <taxon>Boraginaceae</taxon>
        <taxon>Boraginoideae</taxon>
        <taxon>Lithospermeae</taxon>
        <taxon>Lithospermum</taxon>
    </lineage>
</organism>
<dbReference type="AlphaFoldDB" id="A0AAV3PPI3"/>
<comment type="caution">
    <text evidence="2">The sequence shown here is derived from an EMBL/GenBank/DDBJ whole genome shotgun (WGS) entry which is preliminary data.</text>
</comment>
<sequence length="132" mass="13762">MSDVADMTDPPANPFVEDRTGKTDEPSFVSEASADDFGENVSGGDGVDVSQVDEIVTEEVKSPSDVDLDKDVVEPSVKDAMHGLKGDSTSGGDVLQPTVDDSAKDNVIEGMDFDIPSVVDTEPVTTKAAGEV</sequence>
<evidence type="ECO:0000313" key="2">
    <source>
        <dbReference type="EMBL" id="GAA0153203.1"/>
    </source>
</evidence>
<proteinExistence type="predicted"/>
<dbReference type="EMBL" id="BAABME010002133">
    <property type="protein sequence ID" value="GAA0153203.1"/>
    <property type="molecule type" value="Genomic_DNA"/>
</dbReference>
<feature type="region of interest" description="Disordered" evidence="1">
    <location>
        <begin position="80"/>
        <end position="99"/>
    </location>
</feature>
<name>A0AAV3PPI3_LITER</name>
<accession>A0AAV3PPI3</accession>
<feature type="region of interest" description="Disordered" evidence="1">
    <location>
        <begin position="1"/>
        <end position="49"/>
    </location>
</feature>
<keyword evidence="3" id="KW-1185">Reference proteome</keyword>
<dbReference type="Proteomes" id="UP001454036">
    <property type="component" value="Unassembled WGS sequence"/>
</dbReference>